<feature type="chain" id="PRO_5042287844" description="Peptidase metallopeptidase domain-containing protein" evidence="11">
    <location>
        <begin position="24"/>
        <end position="231"/>
    </location>
</feature>
<gene>
    <name evidence="13" type="ORF">CHS0354_027299</name>
</gene>
<keyword evidence="3 9" id="KW-0479">Metal-binding</keyword>
<feature type="binding site" evidence="9">
    <location>
        <position position="155"/>
    </location>
    <ligand>
        <name>Zn(2+)</name>
        <dbReference type="ChEBI" id="CHEBI:29105"/>
        <label>2</label>
        <note>catalytic</note>
    </ligand>
</feature>
<feature type="binding site" evidence="9">
    <location>
        <position position="165"/>
    </location>
    <ligand>
        <name>Zn(2+)</name>
        <dbReference type="ChEBI" id="CHEBI:29105"/>
        <label>2</label>
        <note>catalytic</note>
    </ligand>
</feature>
<dbReference type="InterPro" id="IPR021190">
    <property type="entry name" value="Pept_M10A"/>
</dbReference>
<dbReference type="GO" id="GO:0008270">
    <property type="term" value="F:zinc ion binding"/>
    <property type="evidence" value="ECO:0007669"/>
    <property type="project" value="InterPro"/>
</dbReference>
<dbReference type="CDD" id="cd04278">
    <property type="entry name" value="ZnMc_MMP"/>
    <property type="match status" value="1"/>
</dbReference>
<feature type="binding site" evidence="9">
    <location>
        <position position="104"/>
    </location>
    <ligand>
        <name>Zn(2+)</name>
        <dbReference type="ChEBI" id="CHEBI:29105"/>
        <label>1</label>
    </ligand>
</feature>
<feature type="signal peptide" evidence="11">
    <location>
        <begin position="1"/>
        <end position="23"/>
    </location>
</feature>
<evidence type="ECO:0000256" key="7">
    <source>
        <dbReference type="ARBA" id="ARBA00023049"/>
    </source>
</evidence>
<evidence type="ECO:0000256" key="5">
    <source>
        <dbReference type="ARBA" id="ARBA00022801"/>
    </source>
</evidence>
<dbReference type="InterPro" id="IPR006026">
    <property type="entry name" value="Peptidase_Metallo"/>
</dbReference>
<keyword evidence="5" id="KW-0378">Hydrolase</keyword>
<comment type="caution">
    <text evidence="13">The sequence shown here is derived from an EMBL/GenBank/DDBJ whole genome shotgun (WGS) entry which is preliminary data.</text>
</comment>
<feature type="active site" evidence="8">
    <location>
        <position position="156"/>
    </location>
</feature>
<comment type="cofactor">
    <cofactor evidence="9">
        <name>Zn(2+)</name>
        <dbReference type="ChEBI" id="CHEBI:29105"/>
    </cofactor>
    <text evidence="9">Binds 2 Zn(2+) ions per subunit.</text>
</comment>
<dbReference type="InterPro" id="IPR024079">
    <property type="entry name" value="MetalloPept_cat_dom_sf"/>
</dbReference>
<evidence type="ECO:0000256" key="3">
    <source>
        <dbReference type="ARBA" id="ARBA00022723"/>
    </source>
</evidence>
<dbReference type="AlphaFoldDB" id="A0AAE0T9F0"/>
<evidence type="ECO:0000256" key="4">
    <source>
        <dbReference type="ARBA" id="ARBA00022729"/>
    </source>
</evidence>
<evidence type="ECO:0000313" key="13">
    <source>
        <dbReference type="EMBL" id="KAK3605633.1"/>
    </source>
</evidence>
<evidence type="ECO:0000256" key="10">
    <source>
        <dbReference type="SAM" id="MobiDB-lite"/>
    </source>
</evidence>
<dbReference type="GO" id="GO:0030198">
    <property type="term" value="P:extracellular matrix organization"/>
    <property type="evidence" value="ECO:0007669"/>
    <property type="project" value="TreeGrafter"/>
</dbReference>
<feature type="binding site" evidence="9">
    <location>
        <position position="173"/>
    </location>
    <ligand>
        <name>Zn(2+)</name>
        <dbReference type="ChEBI" id="CHEBI:29105"/>
        <label>2</label>
        <note>catalytic</note>
    </ligand>
</feature>
<sequence length="231" mass="25621">MVKLRRMLFILVELCIFLTHGNGAPVKTNSLKQADAIDYLKRFNYISNTASNKNVPPEILAKAVRDAMARALDIWAKETQLKLNYVEKQSEKADIKINFFAGQHGDSTPFDGPEGVLAHAQLPTIGNVHFDDEENWLLGTEAENNGIDLFNIAVHEFGHALGLDHSDNPDAVMYPIYSYSSNLVLNQDDIDGIQALYGKKPRKGKNSGKSGKTGKNGKTGKPRKQQKKNRA</sequence>
<dbReference type="SMART" id="SM00235">
    <property type="entry name" value="ZnMc"/>
    <property type="match status" value="1"/>
</dbReference>
<dbReference type="EMBL" id="JAEAOA010001643">
    <property type="protein sequence ID" value="KAK3605633.1"/>
    <property type="molecule type" value="Genomic_DNA"/>
</dbReference>
<keyword evidence="2" id="KW-0645">Protease</keyword>
<feature type="compositionally biased region" description="Basic residues" evidence="10">
    <location>
        <begin position="218"/>
        <end position="231"/>
    </location>
</feature>
<comment type="cofactor">
    <cofactor evidence="9">
        <name>Ca(2+)</name>
        <dbReference type="ChEBI" id="CHEBI:29108"/>
    </cofactor>
    <text evidence="9">Can bind about 5 Ca(2+) ions per subunit.</text>
</comment>
<feature type="binding site" evidence="9">
    <location>
        <position position="111"/>
    </location>
    <ligand>
        <name>Ca(2+)</name>
        <dbReference type="ChEBI" id="CHEBI:29108"/>
        <label>3</label>
    </ligand>
</feature>
<keyword evidence="7" id="KW-0482">Metalloprotease</keyword>
<feature type="binding site" evidence="9">
    <location>
        <position position="129"/>
    </location>
    <ligand>
        <name>Zn(2+)</name>
        <dbReference type="ChEBI" id="CHEBI:29105"/>
        <label>1</label>
    </ligand>
</feature>
<dbReference type="PANTHER" id="PTHR10201:SF291">
    <property type="entry name" value="MATRIX METALLOPROTEINASE 1, ISOFORM C-RELATED"/>
    <property type="match status" value="1"/>
</dbReference>
<comment type="similarity">
    <text evidence="1">Belongs to the peptidase M10A family.</text>
</comment>
<feature type="domain" description="Peptidase metallopeptidase" evidence="12">
    <location>
        <begin position="46"/>
        <end position="199"/>
    </location>
</feature>
<evidence type="ECO:0000313" key="14">
    <source>
        <dbReference type="Proteomes" id="UP001195483"/>
    </source>
</evidence>
<dbReference type="Proteomes" id="UP001195483">
    <property type="component" value="Unassembled WGS sequence"/>
</dbReference>
<feature type="binding site" evidence="9">
    <location>
        <position position="94"/>
    </location>
    <ligand>
        <name>Ca(2+)</name>
        <dbReference type="ChEBI" id="CHEBI:29108"/>
        <label>2</label>
    </ligand>
</feature>
<feature type="binding site" evidence="9">
    <location>
        <position position="134"/>
    </location>
    <ligand>
        <name>Ca(2+)</name>
        <dbReference type="ChEBI" id="CHEBI:29108"/>
        <label>1</label>
    </ligand>
</feature>
<dbReference type="InterPro" id="IPR001818">
    <property type="entry name" value="Pept_M10_metallopeptidase"/>
</dbReference>
<accession>A0AAE0T9F0</accession>
<dbReference type="PANTHER" id="PTHR10201">
    <property type="entry name" value="MATRIX METALLOPROTEINASE"/>
    <property type="match status" value="1"/>
</dbReference>
<reference evidence="13" key="3">
    <citation type="submission" date="2023-05" db="EMBL/GenBank/DDBJ databases">
        <authorList>
            <person name="Smith C.H."/>
        </authorList>
    </citation>
    <scope>NUCLEOTIDE SEQUENCE</scope>
    <source>
        <strain evidence="13">CHS0354</strain>
        <tissue evidence="13">Mantle</tissue>
    </source>
</reference>
<organism evidence="13 14">
    <name type="scientific">Potamilus streckersoni</name>
    <dbReference type="NCBI Taxonomy" id="2493646"/>
    <lineage>
        <taxon>Eukaryota</taxon>
        <taxon>Metazoa</taxon>
        <taxon>Spiralia</taxon>
        <taxon>Lophotrochozoa</taxon>
        <taxon>Mollusca</taxon>
        <taxon>Bivalvia</taxon>
        <taxon>Autobranchia</taxon>
        <taxon>Heteroconchia</taxon>
        <taxon>Palaeoheterodonta</taxon>
        <taxon>Unionida</taxon>
        <taxon>Unionoidea</taxon>
        <taxon>Unionidae</taxon>
        <taxon>Ambleminae</taxon>
        <taxon>Lampsilini</taxon>
        <taxon>Potamilus</taxon>
    </lineage>
</organism>
<reference evidence="13" key="2">
    <citation type="journal article" date="2021" name="Genome Biol. Evol.">
        <title>Developing a high-quality reference genome for a parasitic bivalve with doubly uniparental inheritance (Bivalvia: Unionida).</title>
        <authorList>
            <person name="Smith C.H."/>
        </authorList>
    </citation>
    <scope>NUCLEOTIDE SEQUENCE</scope>
    <source>
        <strain evidence="13">CHS0354</strain>
        <tissue evidence="13">Mantle</tissue>
    </source>
</reference>
<dbReference type="Pfam" id="PF00413">
    <property type="entry name" value="Peptidase_M10"/>
    <property type="match status" value="1"/>
</dbReference>
<feature type="binding site" evidence="9">
    <location>
        <position position="119"/>
    </location>
    <ligand>
        <name>Zn(2+)</name>
        <dbReference type="ChEBI" id="CHEBI:29105"/>
        <label>1</label>
    </ligand>
</feature>
<evidence type="ECO:0000259" key="12">
    <source>
        <dbReference type="SMART" id="SM00235"/>
    </source>
</evidence>
<name>A0AAE0T9F0_9BIVA</name>
<evidence type="ECO:0000256" key="9">
    <source>
        <dbReference type="PIRSR" id="PIRSR621190-2"/>
    </source>
</evidence>
<evidence type="ECO:0000256" key="1">
    <source>
        <dbReference type="ARBA" id="ARBA00010370"/>
    </source>
</evidence>
<protein>
    <recommendedName>
        <fullName evidence="12">Peptidase metallopeptidase domain-containing protein</fullName>
    </recommendedName>
</protein>
<keyword evidence="4 11" id="KW-0732">Signal</keyword>
<feature type="binding site" evidence="9">
    <location>
        <position position="112"/>
    </location>
    <ligand>
        <name>Ca(2+)</name>
        <dbReference type="ChEBI" id="CHEBI:29108"/>
        <label>3</label>
    </ligand>
</feature>
<reference evidence="13" key="1">
    <citation type="journal article" date="2021" name="Genome Biol. Evol.">
        <title>A High-Quality Reference Genome for a Parasitic Bivalve with Doubly Uniparental Inheritance (Bivalvia: Unionida).</title>
        <authorList>
            <person name="Smith C.H."/>
        </authorList>
    </citation>
    <scope>NUCLEOTIDE SEQUENCE</scope>
    <source>
        <strain evidence="13">CHS0354</strain>
    </source>
</reference>
<proteinExistence type="inferred from homology"/>
<feature type="binding site" evidence="9">
    <location>
        <position position="106"/>
    </location>
    <ligand>
        <name>Zn(2+)</name>
        <dbReference type="ChEBI" id="CHEBI:29105"/>
        <label>1</label>
    </ligand>
</feature>
<dbReference type="GO" id="GO:0006508">
    <property type="term" value="P:proteolysis"/>
    <property type="evidence" value="ECO:0007669"/>
    <property type="project" value="UniProtKB-KW"/>
</dbReference>
<feature type="region of interest" description="Disordered" evidence="10">
    <location>
        <begin position="196"/>
        <end position="231"/>
    </location>
</feature>
<feature type="binding site" evidence="9">
    <location>
        <position position="134"/>
    </location>
    <ligand>
        <name>Ca(2+)</name>
        <dbReference type="ChEBI" id="CHEBI:29108"/>
        <label>3</label>
    </ligand>
</feature>
<evidence type="ECO:0000256" key="11">
    <source>
        <dbReference type="SAM" id="SignalP"/>
    </source>
</evidence>
<feature type="binding site" evidence="9">
    <location>
        <position position="159"/>
    </location>
    <ligand>
        <name>Zn(2+)</name>
        <dbReference type="ChEBI" id="CHEBI:29105"/>
        <label>2</label>
        <note>catalytic</note>
    </ligand>
</feature>
<dbReference type="Gene3D" id="3.40.390.10">
    <property type="entry name" value="Collagenase (Catalytic Domain)"/>
    <property type="match status" value="1"/>
</dbReference>
<feature type="binding site" evidence="9">
    <location>
        <position position="132"/>
    </location>
    <ligand>
        <name>Ca(2+)</name>
        <dbReference type="ChEBI" id="CHEBI:29108"/>
        <label>1</label>
    </ligand>
</feature>
<evidence type="ECO:0000256" key="6">
    <source>
        <dbReference type="ARBA" id="ARBA00022833"/>
    </source>
</evidence>
<dbReference type="GO" id="GO:0031012">
    <property type="term" value="C:extracellular matrix"/>
    <property type="evidence" value="ECO:0007669"/>
    <property type="project" value="InterPro"/>
</dbReference>
<dbReference type="GO" id="GO:0030574">
    <property type="term" value="P:collagen catabolic process"/>
    <property type="evidence" value="ECO:0007669"/>
    <property type="project" value="TreeGrafter"/>
</dbReference>
<keyword evidence="9" id="KW-0106">Calcium</keyword>
<dbReference type="InterPro" id="IPR033739">
    <property type="entry name" value="M10A_MMP"/>
</dbReference>
<keyword evidence="6 9" id="KW-0862">Zinc</keyword>
<dbReference type="PRINTS" id="PR00138">
    <property type="entry name" value="MATRIXIN"/>
</dbReference>
<keyword evidence="14" id="KW-1185">Reference proteome</keyword>
<evidence type="ECO:0000256" key="2">
    <source>
        <dbReference type="ARBA" id="ARBA00022670"/>
    </source>
</evidence>
<dbReference type="SUPFAM" id="SSF55486">
    <property type="entry name" value="Metalloproteases ('zincins'), catalytic domain"/>
    <property type="match status" value="1"/>
</dbReference>
<evidence type="ECO:0000256" key="8">
    <source>
        <dbReference type="PIRSR" id="PIRSR621190-1"/>
    </source>
</evidence>
<dbReference type="GO" id="GO:0004222">
    <property type="term" value="F:metalloendopeptidase activity"/>
    <property type="evidence" value="ECO:0007669"/>
    <property type="project" value="InterPro"/>
</dbReference>
<feature type="binding site" evidence="9">
    <location>
        <position position="131"/>
    </location>
    <ligand>
        <name>Ca(2+)</name>
        <dbReference type="ChEBI" id="CHEBI:29108"/>
        <label>3</label>
    </ligand>
</feature>